<keyword evidence="3" id="KW-0731">Sigma factor</keyword>
<dbReference type="InterPro" id="IPR039425">
    <property type="entry name" value="RNA_pol_sigma-70-like"/>
</dbReference>
<dbReference type="PANTHER" id="PTHR43133">
    <property type="entry name" value="RNA POLYMERASE ECF-TYPE SIGMA FACTO"/>
    <property type="match status" value="1"/>
</dbReference>
<dbReference type="GO" id="GO:0016987">
    <property type="term" value="F:sigma factor activity"/>
    <property type="evidence" value="ECO:0007669"/>
    <property type="project" value="UniProtKB-KW"/>
</dbReference>
<proteinExistence type="inferred from homology"/>
<dbReference type="CDD" id="cd06171">
    <property type="entry name" value="Sigma70_r4"/>
    <property type="match status" value="1"/>
</dbReference>
<dbReference type="NCBIfam" id="TIGR02937">
    <property type="entry name" value="sigma70-ECF"/>
    <property type="match status" value="1"/>
</dbReference>
<feature type="domain" description="RNA polymerase sigma-70 region 2" evidence="5">
    <location>
        <begin position="39"/>
        <end position="102"/>
    </location>
</feature>
<protein>
    <submittedName>
        <fullName evidence="7">Sigma-70 family RNA polymerase sigma factor</fullName>
    </submittedName>
</protein>
<dbReference type="Gene3D" id="1.10.10.10">
    <property type="entry name" value="Winged helix-like DNA-binding domain superfamily/Winged helix DNA-binding domain"/>
    <property type="match status" value="1"/>
</dbReference>
<evidence type="ECO:0000259" key="6">
    <source>
        <dbReference type="Pfam" id="PF08281"/>
    </source>
</evidence>
<feature type="domain" description="RNA polymerase sigma factor 70 region 4 type 2" evidence="6">
    <location>
        <begin position="131"/>
        <end position="181"/>
    </location>
</feature>
<evidence type="ECO:0000256" key="1">
    <source>
        <dbReference type="ARBA" id="ARBA00010641"/>
    </source>
</evidence>
<evidence type="ECO:0000313" key="7">
    <source>
        <dbReference type="EMBL" id="QTQ13468.1"/>
    </source>
</evidence>
<gene>
    <name evidence="7" type="ORF">HRQ91_02790</name>
</gene>
<dbReference type="InterPro" id="IPR013325">
    <property type="entry name" value="RNA_pol_sigma_r2"/>
</dbReference>
<dbReference type="SUPFAM" id="SSF88946">
    <property type="entry name" value="Sigma2 domain of RNA polymerase sigma factors"/>
    <property type="match status" value="1"/>
</dbReference>
<evidence type="ECO:0000259" key="5">
    <source>
        <dbReference type="Pfam" id="PF04542"/>
    </source>
</evidence>
<dbReference type="InterPro" id="IPR036388">
    <property type="entry name" value="WH-like_DNA-bd_sf"/>
</dbReference>
<reference evidence="7 8" key="1">
    <citation type="journal article" date="2021" name="Microbiol. Resour. Announc.">
        <title>Complete Genome Sequences of Three Human Oral Treponema parvum Isolates.</title>
        <authorList>
            <person name="Zeng H."/>
            <person name="Watt R.M."/>
        </authorList>
    </citation>
    <scope>NUCLEOTIDE SEQUENCE [LARGE SCALE GENOMIC DNA]</scope>
    <source>
        <strain evidence="7 8">ATCC 700770</strain>
    </source>
</reference>
<keyword evidence="8" id="KW-1185">Reference proteome</keyword>
<comment type="similarity">
    <text evidence="1">Belongs to the sigma-70 factor family. ECF subfamily.</text>
</comment>
<evidence type="ECO:0000256" key="3">
    <source>
        <dbReference type="ARBA" id="ARBA00023082"/>
    </source>
</evidence>
<dbReference type="InterPro" id="IPR013324">
    <property type="entry name" value="RNA_pol_sigma_r3/r4-like"/>
</dbReference>
<dbReference type="EMBL" id="CP054142">
    <property type="protein sequence ID" value="QTQ13468.1"/>
    <property type="molecule type" value="Genomic_DNA"/>
</dbReference>
<accession>A0A975IE36</accession>
<name>A0A975IE36_9SPIR</name>
<dbReference type="InterPro" id="IPR007627">
    <property type="entry name" value="RNA_pol_sigma70_r2"/>
</dbReference>
<evidence type="ECO:0000256" key="4">
    <source>
        <dbReference type="ARBA" id="ARBA00023163"/>
    </source>
</evidence>
<dbReference type="PANTHER" id="PTHR43133:SF51">
    <property type="entry name" value="RNA POLYMERASE SIGMA FACTOR"/>
    <property type="match status" value="1"/>
</dbReference>
<dbReference type="GO" id="GO:0006352">
    <property type="term" value="P:DNA-templated transcription initiation"/>
    <property type="evidence" value="ECO:0007669"/>
    <property type="project" value="InterPro"/>
</dbReference>
<dbReference type="KEGG" id="tpav:HRQ91_02790"/>
<keyword evidence="2" id="KW-0805">Transcription regulation</keyword>
<dbReference type="InterPro" id="IPR014284">
    <property type="entry name" value="RNA_pol_sigma-70_dom"/>
</dbReference>
<dbReference type="GO" id="GO:0003677">
    <property type="term" value="F:DNA binding"/>
    <property type="evidence" value="ECO:0007669"/>
    <property type="project" value="InterPro"/>
</dbReference>
<sequence length="194" mass="22396">MPIDSAARIKNKLAIKRDYALAKAALKGDTKSFAVLMKLHKRRIEILGISFFKNTADTEDFVQEVFLRAYTKLSSFQGKSLFSTWLTRIAYNMAVNAVNRRKEYMPIADEDSLVAPDLSPEERQIRKTSLEAVRLAINELPERFAVCLDMYFFYDIPYADISEITGFPVNTIKSHIFRAKQILRDKLEEAHFDF</sequence>
<dbReference type="RefSeq" id="WP_210120158.1">
    <property type="nucleotide sequence ID" value="NZ_CP054142.1"/>
</dbReference>
<dbReference type="Gene3D" id="1.10.1740.10">
    <property type="match status" value="1"/>
</dbReference>
<dbReference type="Pfam" id="PF08281">
    <property type="entry name" value="Sigma70_r4_2"/>
    <property type="match status" value="1"/>
</dbReference>
<evidence type="ECO:0000313" key="8">
    <source>
        <dbReference type="Proteomes" id="UP000671908"/>
    </source>
</evidence>
<evidence type="ECO:0000256" key="2">
    <source>
        <dbReference type="ARBA" id="ARBA00023015"/>
    </source>
</evidence>
<dbReference type="SUPFAM" id="SSF88659">
    <property type="entry name" value="Sigma3 and sigma4 domains of RNA polymerase sigma factors"/>
    <property type="match status" value="1"/>
</dbReference>
<keyword evidence="4" id="KW-0804">Transcription</keyword>
<dbReference type="Pfam" id="PF04542">
    <property type="entry name" value="Sigma70_r2"/>
    <property type="match status" value="1"/>
</dbReference>
<dbReference type="Proteomes" id="UP000671908">
    <property type="component" value="Chromosome"/>
</dbReference>
<dbReference type="AlphaFoldDB" id="A0A975IE36"/>
<organism evidence="7 8">
    <name type="scientific">Treponema parvum</name>
    <dbReference type="NCBI Taxonomy" id="138851"/>
    <lineage>
        <taxon>Bacteria</taxon>
        <taxon>Pseudomonadati</taxon>
        <taxon>Spirochaetota</taxon>
        <taxon>Spirochaetia</taxon>
        <taxon>Spirochaetales</taxon>
        <taxon>Treponemataceae</taxon>
        <taxon>Treponema</taxon>
    </lineage>
</organism>
<dbReference type="InterPro" id="IPR013249">
    <property type="entry name" value="RNA_pol_sigma70_r4_t2"/>
</dbReference>